<reference evidence="1 2" key="1">
    <citation type="journal article" date="2017" name="Antonie Van Leeuwenhoek">
        <title>Rhizobium rhizosphaerae sp. nov., a novel species isolated from rice rhizosphere.</title>
        <authorList>
            <person name="Zhao J.J."/>
            <person name="Zhang J."/>
            <person name="Zhang R.J."/>
            <person name="Zhang C.W."/>
            <person name="Yin H.Q."/>
            <person name="Zhang X.X."/>
        </authorList>
    </citation>
    <scope>NUCLEOTIDE SEQUENCE [LARGE SCALE GENOMIC DNA]</scope>
    <source>
        <strain evidence="1 2">BSs20135</strain>
    </source>
</reference>
<dbReference type="Proteomes" id="UP000006327">
    <property type="component" value="Unassembled WGS sequence"/>
</dbReference>
<evidence type="ECO:0000313" key="2">
    <source>
        <dbReference type="Proteomes" id="UP000006327"/>
    </source>
</evidence>
<gene>
    <name evidence="1" type="ORF">GARC_2177</name>
</gene>
<dbReference type="AlphaFoldDB" id="K6XER7"/>
<dbReference type="EMBL" id="BAEO01000027">
    <property type="protein sequence ID" value="GAC19144.1"/>
    <property type="molecule type" value="Genomic_DNA"/>
</dbReference>
<sequence>MRIPDRHSSLADIVVIAFSDGEDLQAITRHSREGGNP</sequence>
<proteinExistence type="predicted"/>
<name>K6XER7_9ALTE</name>
<keyword evidence="2" id="KW-1185">Reference proteome</keyword>
<protein>
    <submittedName>
        <fullName evidence="1">Uncharacterized protein</fullName>
    </submittedName>
</protein>
<comment type="caution">
    <text evidence="1">The sequence shown here is derived from an EMBL/GenBank/DDBJ whole genome shotgun (WGS) entry which is preliminary data.</text>
</comment>
<organism evidence="1 2">
    <name type="scientific">Paraglaciecola arctica BSs20135</name>
    <dbReference type="NCBI Taxonomy" id="493475"/>
    <lineage>
        <taxon>Bacteria</taxon>
        <taxon>Pseudomonadati</taxon>
        <taxon>Pseudomonadota</taxon>
        <taxon>Gammaproteobacteria</taxon>
        <taxon>Alteromonadales</taxon>
        <taxon>Alteromonadaceae</taxon>
        <taxon>Paraglaciecola</taxon>
    </lineage>
</organism>
<accession>K6XER7</accession>
<evidence type="ECO:0000313" key="1">
    <source>
        <dbReference type="EMBL" id="GAC19144.1"/>
    </source>
</evidence>